<comment type="subcellular location">
    <subcellularLocation>
        <location evidence="6">Cell inner membrane</location>
        <topology evidence="6">Single-pass membrane protein</topology>
    </subcellularLocation>
</comment>
<dbReference type="AlphaFoldDB" id="A0A8E4EXY5"/>
<accession>A0A8E4EXY5</accession>
<dbReference type="EMBL" id="LR890047">
    <property type="protein sequence ID" value="CAD6507895.1"/>
    <property type="molecule type" value="Genomic_DNA"/>
</dbReference>
<comment type="function">
    <text evidence="7">Required for the translocation of lipopolysaccharide (LPS) from the inner membrane to the outer membrane.</text>
</comment>
<evidence type="ECO:0000256" key="6">
    <source>
        <dbReference type="HAMAP-Rule" id="MF_01915"/>
    </source>
</evidence>
<dbReference type="PANTHER" id="PTHR37481:SF1">
    <property type="entry name" value="LIPOPOLYSACCHARIDE EXPORT SYSTEM PROTEIN LPTC"/>
    <property type="match status" value="1"/>
</dbReference>
<keyword evidence="4 6" id="KW-1133">Transmembrane helix</keyword>
<evidence type="ECO:0000313" key="9">
    <source>
        <dbReference type="Proteomes" id="UP000683585"/>
    </source>
</evidence>
<evidence type="ECO:0000256" key="4">
    <source>
        <dbReference type="ARBA" id="ARBA00022989"/>
    </source>
</evidence>
<dbReference type="PANTHER" id="PTHR37481">
    <property type="entry name" value="LIPOPOLYSACCHARIDE EXPORT SYSTEM PROTEIN LPTC"/>
    <property type="match status" value="1"/>
</dbReference>
<evidence type="ECO:0000256" key="3">
    <source>
        <dbReference type="ARBA" id="ARBA00022692"/>
    </source>
</evidence>
<dbReference type="Pfam" id="PF06835">
    <property type="entry name" value="LptC"/>
    <property type="match status" value="1"/>
</dbReference>
<dbReference type="RefSeq" id="WP_216782552.1">
    <property type="nucleotide sequence ID" value="NZ_LR890047.1"/>
</dbReference>
<evidence type="ECO:0000256" key="2">
    <source>
        <dbReference type="ARBA" id="ARBA00022519"/>
    </source>
</evidence>
<dbReference type="GO" id="GO:0015221">
    <property type="term" value="F:lipopolysaccharide transmembrane transporter activity"/>
    <property type="evidence" value="ECO:0007669"/>
    <property type="project" value="InterPro"/>
</dbReference>
<dbReference type="GO" id="GO:0017089">
    <property type="term" value="F:glycolipid transfer activity"/>
    <property type="evidence" value="ECO:0007669"/>
    <property type="project" value="TreeGrafter"/>
</dbReference>
<comment type="function">
    <text evidence="6">Involved in the assembly of lipopolysaccharide (LPS). Required for the translocation of LPS from the inner membrane to the outer membrane. Facilitates the transfer of LPS from the inner membrane to the periplasmic protein LptA. Could be a docking site for LptA.</text>
</comment>
<protein>
    <recommendedName>
        <fullName evidence="6 7">Lipopolysaccharide export system protein LptC</fullName>
    </recommendedName>
</protein>
<dbReference type="PIRSF" id="PIRSF028513">
    <property type="entry name" value="LptC"/>
    <property type="match status" value="1"/>
</dbReference>
<keyword evidence="5 6" id="KW-0472">Membrane</keyword>
<keyword evidence="3 6" id="KW-0812">Transmembrane</keyword>
<sequence length="192" mass="21902">MCQTKTGFVLLLTVLSSIIIAWNLTENHSDITESYVKNKAPTYRSQNIITIVYDPTGKISYKIIAKNMYHYSDDKTSWFSQPILITYDQDTQPTWSIRADKAKIIDNHMLYLHGSVEANSLLQISQLKKITADNVHLNLVTQDISADHAVTVYGSNFTSSGLKMRGNMQEKTARLMNNVKTYYEIQNKTKNN</sequence>
<comment type="similarity">
    <text evidence="6 7">Belongs to the LptC family.</text>
</comment>
<dbReference type="Proteomes" id="UP000683585">
    <property type="component" value="Chromosome"/>
</dbReference>
<keyword evidence="2 6" id="KW-0997">Cell inner membrane</keyword>
<reference evidence="8" key="1">
    <citation type="submission" date="2020-10" db="EMBL/GenBank/DDBJ databases">
        <authorList>
            <person name="Szabo G."/>
        </authorList>
    </citation>
    <scope>NUCLEOTIDE SEQUENCE</scope>
    <source>
        <strain evidence="8">PROFFT</strain>
    </source>
</reference>
<evidence type="ECO:0000256" key="7">
    <source>
        <dbReference type="PIRNR" id="PIRNR028513"/>
    </source>
</evidence>
<dbReference type="InterPro" id="IPR026265">
    <property type="entry name" value="LptC"/>
</dbReference>
<keyword evidence="1 6" id="KW-1003">Cell membrane</keyword>
<comment type="subunit">
    <text evidence="6">Component of the lipopolysaccharide transport and assembly complex. Interacts with LptA and the LptBFG transporter complex.</text>
</comment>
<name>A0A8E4EXY5_9ENTR</name>
<evidence type="ECO:0000256" key="1">
    <source>
        <dbReference type="ARBA" id="ARBA00022475"/>
    </source>
</evidence>
<dbReference type="GO" id="GO:0043165">
    <property type="term" value="P:Gram-negative-bacterium-type cell outer membrane assembly"/>
    <property type="evidence" value="ECO:0007669"/>
    <property type="project" value="UniProtKB-UniRule"/>
</dbReference>
<organism evidence="8 9">
    <name type="scientific">Candidatus Profftia tarda</name>
    <dbReference type="NCBI Taxonomy" id="1177216"/>
    <lineage>
        <taxon>Bacteria</taxon>
        <taxon>Pseudomonadati</taxon>
        <taxon>Pseudomonadota</taxon>
        <taxon>Gammaproteobacteria</taxon>
        <taxon>Enterobacterales</taxon>
        <taxon>Enterobacteriaceae</taxon>
        <taxon>Candidatus Profftia</taxon>
    </lineage>
</organism>
<dbReference type="KEGG" id="ptf:PROFFT_A_01100"/>
<dbReference type="NCBIfam" id="TIGR04409">
    <property type="entry name" value="LptC_YrbK"/>
    <property type="match status" value="1"/>
</dbReference>
<dbReference type="InterPro" id="IPR010664">
    <property type="entry name" value="LipoPS_assembly_LptC-rel"/>
</dbReference>
<evidence type="ECO:0000313" key="8">
    <source>
        <dbReference type="EMBL" id="CAD6507895.1"/>
    </source>
</evidence>
<dbReference type="InterPro" id="IPR052363">
    <property type="entry name" value="LPS_export_LptC"/>
</dbReference>
<dbReference type="NCBIfam" id="NF008142">
    <property type="entry name" value="PRK10893.1"/>
    <property type="match status" value="1"/>
</dbReference>
<dbReference type="GO" id="GO:0005886">
    <property type="term" value="C:plasma membrane"/>
    <property type="evidence" value="ECO:0007669"/>
    <property type="project" value="UniProtKB-SubCell"/>
</dbReference>
<dbReference type="GO" id="GO:0030288">
    <property type="term" value="C:outer membrane-bounded periplasmic space"/>
    <property type="evidence" value="ECO:0007669"/>
    <property type="project" value="TreeGrafter"/>
</dbReference>
<evidence type="ECO:0000256" key="5">
    <source>
        <dbReference type="ARBA" id="ARBA00023136"/>
    </source>
</evidence>
<dbReference type="HAMAP" id="MF_01915">
    <property type="entry name" value="LPS_assembly_LptC"/>
    <property type="match status" value="1"/>
</dbReference>
<proteinExistence type="inferred from homology"/>
<gene>
    <name evidence="6 8" type="primary">lptC</name>
    <name evidence="8" type="ORF">PROFFT_A_01100</name>
</gene>
<keyword evidence="9" id="KW-1185">Reference proteome</keyword>